<dbReference type="PROSITE" id="PS50102">
    <property type="entry name" value="RRM"/>
    <property type="match status" value="1"/>
</dbReference>
<evidence type="ECO:0000256" key="5">
    <source>
        <dbReference type="PROSITE-ProRule" id="PRU00176"/>
    </source>
</evidence>
<dbReference type="PANTHER" id="PTHR14068:SF0">
    <property type="entry name" value="EUKARYOTIC TRANSLATION INITIATION FACTOR 3 SUBUNIT B"/>
    <property type="match status" value="1"/>
</dbReference>
<dbReference type="AlphaFoldDB" id="A0A6A1W313"/>
<dbReference type="Proteomes" id="UP000516437">
    <property type="component" value="Chromosome 3"/>
</dbReference>
<evidence type="ECO:0000313" key="7">
    <source>
        <dbReference type="EMBL" id="KAB1219592.1"/>
    </source>
</evidence>
<dbReference type="InterPro" id="IPR035979">
    <property type="entry name" value="RBD_domain_sf"/>
</dbReference>
<evidence type="ECO:0000313" key="8">
    <source>
        <dbReference type="Proteomes" id="UP000516437"/>
    </source>
</evidence>
<dbReference type="GO" id="GO:0031369">
    <property type="term" value="F:translation initiation factor binding"/>
    <property type="evidence" value="ECO:0007669"/>
    <property type="project" value="InterPro"/>
</dbReference>
<keyword evidence="4" id="KW-0648">Protein biosynthesis</keyword>
<comment type="caution">
    <text evidence="7">The sequence shown here is derived from an EMBL/GenBank/DDBJ whole genome shotgun (WGS) entry which is preliminary data.</text>
</comment>
<evidence type="ECO:0000256" key="2">
    <source>
        <dbReference type="ARBA" id="ARBA00022540"/>
    </source>
</evidence>
<dbReference type="SUPFAM" id="SSF54928">
    <property type="entry name" value="RNA-binding domain, RBD"/>
    <property type="match status" value="1"/>
</dbReference>
<dbReference type="OrthoDB" id="10250414at2759"/>
<keyword evidence="2 7" id="KW-0396">Initiation factor</keyword>
<dbReference type="InterPro" id="IPR000504">
    <property type="entry name" value="RRM_dom"/>
</dbReference>
<accession>A0A6A1W313</accession>
<dbReference type="GO" id="GO:0005852">
    <property type="term" value="C:eukaryotic translation initiation factor 3 complex"/>
    <property type="evidence" value="ECO:0007669"/>
    <property type="project" value="InterPro"/>
</dbReference>
<keyword evidence="8" id="KW-1185">Reference proteome</keyword>
<dbReference type="GO" id="GO:0003743">
    <property type="term" value="F:translation initiation factor activity"/>
    <property type="evidence" value="ECO:0007669"/>
    <property type="project" value="UniProtKB-KW"/>
</dbReference>
<evidence type="ECO:0000259" key="6">
    <source>
        <dbReference type="PROSITE" id="PS50102"/>
    </source>
</evidence>
<sequence>MESCETKEAEQLGLELSSLRLDSAHTTLRNEDTEEDEENSYDWLLGTSLFNSVVVVDNLPAIRAGSVEKLEFWVQRNCGKYGDIKKDGVSMPVNPQTQETLGYCFVEYNTRKEAENAQKNLNGHKMEGHILSAYLYDEFDRSMKDLRE</sequence>
<protein>
    <submittedName>
        <fullName evidence="7">Eukaryotic translation initiation factor 3 subunit B</fullName>
    </submittedName>
</protein>
<dbReference type="PANTHER" id="PTHR14068">
    <property type="entry name" value="EUKARYOTIC TRANSLATION INITIATION FACTOR 3 EIF3 -RELATED"/>
    <property type="match status" value="1"/>
</dbReference>
<organism evidence="7 8">
    <name type="scientific">Morella rubra</name>
    <name type="common">Chinese bayberry</name>
    <dbReference type="NCBI Taxonomy" id="262757"/>
    <lineage>
        <taxon>Eukaryota</taxon>
        <taxon>Viridiplantae</taxon>
        <taxon>Streptophyta</taxon>
        <taxon>Embryophyta</taxon>
        <taxon>Tracheophyta</taxon>
        <taxon>Spermatophyta</taxon>
        <taxon>Magnoliopsida</taxon>
        <taxon>eudicotyledons</taxon>
        <taxon>Gunneridae</taxon>
        <taxon>Pentapetalae</taxon>
        <taxon>rosids</taxon>
        <taxon>fabids</taxon>
        <taxon>Fagales</taxon>
        <taxon>Myricaceae</taxon>
        <taxon>Morella</taxon>
    </lineage>
</organism>
<keyword evidence="3 5" id="KW-0694">RNA-binding</keyword>
<feature type="domain" description="RRM" evidence="6">
    <location>
        <begin position="52"/>
        <end position="138"/>
    </location>
</feature>
<keyword evidence="1" id="KW-0963">Cytoplasm</keyword>
<reference evidence="7 8" key="1">
    <citation type="journal article" date="2019" name="Plant Biotechnol. J.">
        <title>The red bayberry genome and genetic basis of sex determination.</title>
        <authorList>
            <person name="Jia H.M."/>
            <person name="Jia H.J."/>
            <person name="Cai Q.L."/>
            <person name="Wang Y."/>
            <person name="Zhao H.B."/>
            <person name="Yang W.F."/>
            <person name="Wang G.Y."/>
            <person name="Li Y.H."/>
            <person name="Zhan D.L."/>
            <person name="Shen Y.T."/>
            <person name="Niu Q.F."/>
            <person name="Chang L."/>
            <person name="Qiu J."/>
            <person name="Zhao L."/>
            <person name="Xie H.B."/>
            <person name="Fu W.Y."/>
            <person name="Jin J."/>
            <person name="Li X.W."/>
            <person name="Jiao Y."/>
            <person name="Zhou C.C."/>
            <person name="Tu T."/>
            <person name="Chai C.Y."/>
            <person name="Gao J.L."/>
            <person name="Fan L.J."/>
            <person name="van de Weg E."/>
            <person name="Wang J.Y."/>
            <person name="Gao Z.S."/>
        </authorList>
    </citation>
    <scope>NUCLEOTIDE SEQUENCE [LARGE SCALE GENOMIC DNA]</scope>
    <source>
        <tissue evidence="7">Leaves</tissue>
    </source>
</reference>
<dbReference type="InterPro" id="IPR012677">
    <property type="entry name" value="Nucleotide-bd_a/b_plait_sf"/>
</dbReference>
<gene>
    <name evidence="7" type="ORF">CJ030_MR3G011148</name>
</gene>
<name>A0A6A1W313_9ROSI</name>
<evidence type="ECO:0000256" key="1">
    <source>
        <dbReference type="ARBA" id="ARBA00022490"/>
    </source>
</evidence>
<dbReference type="InterPro" id="IPR011400">
    <property type="entry name" value="EIF3B"/>
</dbReference>
<dbReference type="SMART" id="SM00360">
    <property type="entry name" value="RRM"/>
    <property type="match status" value="1"/>
</dbReference>
<dbReference type="GO" id="GO:0003723">
    <property type="term" value="F:RNA binding"/>
    <property type="evidence" value="ECO:0007669"/>
    <property type="project" value="UniProtKB-UniRule"/>
</dbReference>
<evidence type="ECO:0000256" key="3">
    <source>
        <dbReference type="ARBA" id="ARBA00022884"/>
    </source>
</evidence>
<proteinExistence type="predicted"/>
<dbReference type="Gene3D" id="3.30.70.330">
    <property type="match status" value="1"/>
</dbReference>
<evidence type="ECO:0000256" key="4">
    <source>
        <dbReference type="ARBA" id="ARBA00022917"/>
    </source>
</evidence>
<dbReference type="EMBL" id="RXIC02000021">
    <property type="protein sequence ID" value="KAB1219592.1"/>
    <property type="molecule type" value="Genomic_DNA"/>
</dbReference>
<dbReference type="Pfam" id="PF00076">
    <property type="entry name" value="RRM_1"/>
    <property type="match status" value="1"/>
</dbReference>